<dbReference type="GeneID" id="115929264"/>
<keyword evidence="3" id="KW-1185">Reference proteome</keyword>
<evidence type="ECO:0008006" key="4">
    <source>
        <dbReference type="Google" id="ProtNLM"/>
    </source>
</evidence>
<dbReference type="OrthoDB" id="7417618at2759"/>
<organism evidence="2 3">
    <name type="scientific">Strongylocentrotus purpuratus</name>
    <name type="common">Purple sea urchin</name>
    <dbReference type="NCBI Taxonomy" id="7668"/>
    <lineage>
        <taxon>Eukaryota</taxon>
        <taxon>Metazoa</taxon>
        <taxon>Echinodermata</taxon>
        <taxon>Eleutherozoa</taxon>
        <taxon>Echinozoa</taxon>
        <taxon>Echinoidea</taxon>
        <taxon>Euechinoidea</taxon>
        <taxon>Echinacea</taxon>
        <taxon>Camarodonta</taxon>
        <taxon>Echinidea</taxon>
        <taxon>Strongylocentrotidae</taxon>
        <taxon>Strongylocentrotus</taxon>
    </lineage>
</organism>
<reference evidence="3" key="1">
    <citation type="submission" date="2015-02" db="EMBL/GenBank/DDBJ databases">
        <title>Genome sequencing for Strongylocentrotus purpuratus.</title>
        <authorList>
            <person name="Murali S."/>
            <person name="Liu Y."/>
            <person name="Vee V."/>
            <person name="English A."/>
            <person name="Wang M."/>
            <person name="Skinner E."/>
            <person name="Han Y."/>
            <person name="Muzny D.M."/>
            <person name="Worley K.C."/>
            <person name="Gibbs R.A."/>
        </authorList>
    </citation>
    <scope>NUCLEOTIDE SEQUENCE</scope>
</reference>
<dbReference type="OMA" id="CINIVQG"/>
<accession>A0A7M7PMU9</accession>
<dbReference type="EnsemblMetazoa" id="XM_030997951">
    <property type="protein sequence ID" value="XP_030853811"/>
    <property type="gene ID" value="LOC115929264"/>
</dbReference>
<dbReference type="Proteomes" id="UP000007110">
    <property type="component" value="Unassembled WGS sequence"/>
</dbReference>
<evidence type="ECO:0000313" key="2">
    <source>
        <dbReference type="EnsemblMetazoa" id="XP_030853811"/>
    </source>
</evidence>
<evidence type="ECO:0000313" key="3">
    <source>
        <dbReference type="Proteomes" id="UP000007110"/>
    </source>
</evidence>
<feature type="coiled-coil region" evidence="1">
    <location>
        <begin position="6"/>
        <end position="72"/>
    </location>
</feature>
<dbReference type="RefSeq" id="XP_030853811.1">
    <property type="nucleotide sequence ID" value="XM_030997951.1"/>
</dbReference>
<name>A0A7M7PMU9_STRPU</name>
<evidence type="ECO:0000256" key="1">
    <source>
        <dbReference type="SAM" id="Coils"/>
    </source>
</evidence>
<dbReference type="InParanoid" id="A0A7M7PMU9"/>
<dbReference type="Gene3D" id="3.30.70.1820">
    <property type="entry name" value="L1 transposable element, RRM domain"/>
    <property type="match status" value="1"/>
</dbReference>
<dbReference type="AlphaFoldDB" id="A0A7M7PMU9"/>
<sequence>MVKDAVSTLISQIKRLEAELNKAVEYESKRISDLERKNSDLENRMKKMEKEMFELKRHAEDQQEEIKKSERISRRNNFRIVVMEEKDGEDNQKKCINIVQGILKEKFKMEDAHVDQAHRVGRRGERPRHILVKINTHGQKINIMKEARRVLGEVNYYIIDDLSKPDLEEKRKYADDVAKLFREGTKLRFYAGKWRGAGGQPFFNK</sequence>
<dbReference type="PANTHER" id="PTHR35555">
    <property type="entry name" value="ENDONUCLEASE-REVERSE TRANSCRIPTASE"/>
    <property type="match status" value="1"/>
</dbReference>
<dbReference type="PANTHER" id="PTHR35555:SF3">
    <property type="entry name" value="ENDONUCLEASE-REVERSE TRANSCRIPTASE"/>
    <property type="match status" value="1"/>
</dbReference>
<proteinExistence type="predicted"/>
<dbReference type="KEGG" id="spu:115929264"/>
<protein>
    <recommendedName>
        <fullName evidence="4">Endonuclease-reverse transcriptase</fullName>
    </recommendedName>
</protein>
<reference evidence="2" key="2">
    <citation type="submission" date="2021-01" db="UniProtKB">
        <authorList>
            <consortium name="EnsemblMetazoa"/>
        </authorList>
    </citation>
    <scope>IDENTIFICATION</scope>
</reference>
<keyword evidence="1" id="KW-0175">Coiled coil</keyword>